<organism evidence="2 3">
    <name type="scientific">Massariosphaeria phaeospora</name>
    <dbReference type="NCBI Taxonomy" id="100035"/>
    <lineage>
        <taxon>Eukaryota</taxon>
        <taxon>Fungi</taxon>
        <taxon>Dikarya</taxon>
        <taxon>Ascomycota</taxon>
        <taxon>Pezizomycotina</taxon>
        <taxon>Dothideomycetes</taxon>
        <taxon>Pleosporomycetidae</taxon>
        <taxon>Pleosporales</taxon>
        <taxon>Pleosporales incertae sedis</taxon>
        <taxon>Massariosphaeria</taxon>
    </lineage>
</organism>
<dbReference type="Proteomes" id="UP000481861">
    <property type="component" value="Unassembled WGS sequence"/>
</dbReference>
<dbReference type="AlphaFoldDB" id="A0A7C8MGV7"/>
<keyword evidence="3" id="KW-1185">Reference proteome</keyword>
<feature type="region of interest" description="Disordered" evidence="1">
    <location>
        <begin position="1"/>
        <end position="21"/>
    </location>
</feature>
<feature type="compositionally biased region" description="Polar residues" evidence="1">
    <location>
        <begin position="863"/>
        <end position="909"/>
    </location>
</feature>
<feature type="region of interest" description="Disordered" evidence="1">
    <location>
        <begin position="987"/>
        <end position="1098"/>
    </location>
</feature>
<proteinExistence type="predicted"/>
<protein>
    <submittedName>
        <fullName evidence="2">Uncharacterized protein</fullName>
    </submittedName>
</protein>
<evidence type="ECO:0000313" key="2">
    <source>
        <dbReference type="EMBL" id="KAF2876561.1"/>
    </source>
</evidence>
<sequence>MAGFGDATMAAHEMPPAPNRLAPPFRRALPCGPCNHRNAAAGKCGCEQFWDKHSAELHGASDEGRAGSERSTWCVCGHHACFHLQAPPAAPRQQPSAAESTHRACAKCDGQCQLPPASQPASPRLGHATSYANAPGLRADDAETPSHTTAVLPRVPSVCLLSQHRRPAAAKAFSNDLGRGHAAFAGLGLSMVHMGGAESAMERASVSPTIPDESVVGQLSACHSEVAVPPTRANSAVGEREQVRGQTLGAIDPNLDFNRNRTRNLHLDMGGDTIPNTYDPADFLQSATEVATPSNAGTPDLSGADQAVRETKKLLETLTHLTSSPDQQTGSDGKPNSATSVLGPQSMLANSPTIPHERLRNALRSASPQALTKLTSYLGPLHHLLNSIPNVASSMRDVSNRLDLLENRSFNYIQPEDIQHQYDMFDGRMLELEHRMDDHDKVHQAIDADESSSSTRRHVGGIKGPFASNHSMRSSTSSALVLGAVDPKELDPEFGDIKDRLDALEAVAVPTLSNPWEVEVVFLPWGRHLHGIWYCPDESLHDISKATTQNSEEWTQARMPGQHSGPSVQLRASQRLEGATGLDPGPTALDPSRQSLSFQSVESGWSSEAISEWASTSSEEWLFPKGCGSNNLVYKRLRSRGFVRDIKFRSAGARDIQLTLSAAFKDLLGHLGYTDKDQDPPINSYAGLRALFIPLRKVIKDPKLHFLSPAEMSSSALWSAQFLASGVMMRVSGGKKRLYVTQREAYLQPSDYMGDSWTWQDLRQLPRVLEDSDSQMEGNYEHCQPKVPEGNAKETCWSFYEPFDAPPVSVTSSFSSHHSVELSMRPADRQWRRSITPSSILKNKHAQPISPLSENRPPAQPGYNRTRTVSTSIIQQAVQGSSKRRFNSSPVKPSLTPYATSRAPSTSVTRPKRRRVTQSSSPREVASDNAPVSGTRVAIWNTTPRRSREAASPFFCSHPDLPRTNSDVLIAVVGKSTPFPYATPHSGAFVGGPASDPHGAGGGDTEVDDDLYPDDDEEKSWRGVTTGSDDDSDAGEGAEIDEPASFSGDESGFGSEDDDDDGHDGEVGPGHQSDDDGEDNVDEDGDEVFDTLLGVLQH</sequence>
<feature type="compositionally biased region" description="Acidic residues" evidence="1">
    <location>
        <begin position="1005"/>
        <end position="1018"/>
    </location>
</feature>
<feature type="region of interest" description="Disordered" evidence="1">
    <location>
        <begin position="822"/>
        <end position="930"/>
    </location>
</feature>
<feature type="compositionally biased region" description="Acidic residues" evidence="1">
    <location>
        <begin position="1028"/>
        <end position="1042"/>
    </location>
</feature>
<feature type="region of interest" description="Disordered" evidence="1">
    <location>
        <begin position="319"/>
        <end position="350"/>
    </location>
</feature>
<comment type="caution">
    <text evidence="2">The sequence shown here is derived from an EMBL/GenBank/DDBJ whole genome shotgun (WGS) entry which is preliminary data.</text>
</comment>
<dbReference type="EMBL" id="JAADJZ010000003">
    <property type="protein sequence ID" value="KAF2876561.1"/>
    <property type="molecule type" value="Genomic_DNA"/>
</dbReference>
<feature type="region of interest" description="Disordered" evidence="1">
    <location>
        <begin position="447"/>
        <end position="472"/>
    </location>
</feature>
<name>A0A7C8MGV7_9PLEO</name>
<evidence type="ECO:0000256" key="1">
    <source>
        <dbReference type="SAM" id="MobiDB-lite"/>
    </source>
</evidence>
<gene>
    <name evidence="2" type="ORF">BDV95DRAFT_229682</name>
</gene>
<feature type="compositionally biased region" description="Polar residues" evidence="1">
    <location>
        <begin position="323"/>
        <end position="350"/>
    </location>
</feature>
<evidence type="ECO:0000313" key="3">
    <source>
        <dbReference type="Proteomes" id="UP000481861"/>
    </source>
</evidence>
<reference evidence="2 3" key="1">
    <citation type="submission" date="2020-01" db="EMBL/GenBank/DDBJ databases">
        <authorList>
            <consortium name="DOE Joint Genome Institute"/>
            <person name="Haridas S."/>
            <person name="Albert R."/>
            <person name="Binder M."/>
            <person name="Bloem J."/>
            <person name="Labutti K."/>
            <person name="Salamov A."/>
            <person name="Andreopoulos B."/>
            <person name="Baker S.E."/>
            <person name="Barry K."/>
            <person name="Bills G."/>
            <person name="Bluhm B.H."/>
            <person name="Cannon C."/>
            <person name="Castanera R."/>
            <person name="Culley D.E."/>
            <person name="Daum C."/>
            <person name="Ezra D."/>
            <person name="Gonzalez J.B."/>
            <person name="Henrissat B."/>
            <person name="Kuo A."/>
            <person name="Liang C."/>
            <person name="Lipzen A."/>
            <person name="Lutzoni F."/>
            <person name="Magnuson J."/>
            <person name="Mondo S."/>
            <person name="Nolan M."/>
            <person name="Ohm R."/>
            <person name="Pangilinan J."/>
            <person name="Park H.-J.H."/>
            <person name="Ramirez L."/>
            <person name="Alfaro M."/>
            <person name="Sun H."/>
            <person name="Tritt A."/>
            <person name="Yoshinaga Y."/>
            <person name="Zwiers L.-H.L."/>
            <person name="Turgeon B.G."/>
            <person name="Goodwin S.B."/>
            <person name="Spatafora J.W."/>
            <person name="Crous P.W."/>
            <person name="Grigoriev I.V."/>
        </authorList>
    </citation>
    <scope>NUCLEOTIDE SEQUENCE [LARGE SCALE GENOMIC DNA]</scope>
    <source>
        <strain evidence="2 3">CBS 611.86</strain>
    </source>
</reference>
<accession>A0A7C8MGV7</accession>
<dbReference type="OrthoDB" id="5427134at2759"/>
<feature type="compositionally biased region" description="Acidic residues" evidence="1">
    <location>
        <begin position="1075"/>
        <end position="1089"/>
    </location>
</feature>